<dbReference type="GO" id="GO:0050660">
    <property type="term" value="F:flavin adenine dinucleotide binding"/>
    <property type="evidence" value="ECO:0007669"/>
    <property type="project" value="InterPro"/>
</dbReference>
<keyword evidence="3" id="KW-0274">FAD</keyword>
<evidence type="ECO:0000313" key="6">
    <source>
        <dbReference type="EMBL" id="TYR30877.1"/>
    </source>
</evidence>
<dbReference type="OrthoDB" id="9806257at2"/>
<keyword evidence="7" id="KW-1185">Reference proteome</keyword>
<dbReference type="Pfam" id="PF01266">
    <property type="entry name" value="DAO"/>
    <property type="match status" value="1"/>
</dbReference>
<gene>
    <name evidence="6" type="ORF">FY036_15590</name>
</gene>
<name>A0A5D4GRA1_9HYPH</name>
<feature type="domain" description="FAD dependent oxidoreductase" evidence="5">
    <location>
        <begin position="3"/>
        <end position="348"/>
    </location>
</feature>
<organism evidence="6 7">
    <name type="scientific">Neoaquamicrobium microcysteis</name>
    <dbReference type="NCBI Taxonomy" id="2682781"/>
    <lineage>
        <taxon>Bacteria</taxon>
        <taxon>Pseudomonadati</taxon>
        <taxon>Pseudomonadota</taxon>
        <taxon>Alphaproteobacteria</taxon>
        <taxon>Hyphomicrobiales</taxon>
        <taxon>Phyllobacteriaceae</taxon>
        <taxon>Neoaquamicrobium</taxon>
    </lineage>
</organism>
<evidence type="ECO:0000256" key="1">
    <source>
        <dbReference type="ARBA" id="ARBA00001974"/>
    </source>
</evidence>
<accession>A0A5D4GRA1</accession>
<dbReference type="RefSeq" id="WP_148915678.1">
    <property type="nucleotide sequence ID" value="NZ_VSZS01000065.1"/>
</dbReference>
<comment type="caution">
    <text evidence="6">The sequence shown here is derived from an EMBL/GenBank/DDBJ whole genome shotgun (WGS) entry which is preliminary data.</text>
</comment>
<dbReference type="Gene3D" id="3.30.9.10">
    <property type="entry name" value="D-Amino Acid Oxidase, subunit A, domain 2"/>
    <property type="match status" value="1"/>
</dbReference>
<dbReference type="InterPro" id="IPR006076">
    <property type="entry name" value="FAD-dep_OxRdtase"/>
</dbReference>
<proteinExistence type="predicted"/>
<dbReference type="Proteomes" id="UP000323258">
    <property type="component" value="Unassembled WGS sequence"/>
</dbReference>
<keyword evidence="4" id="KW-0560">Oxidoreductase</keyword>
<evidence type="ECO:0000256" key="4">
    <source>
        <dbReference type="ARBA" id="ARBA00023002"/>
    </source>
</evidence>
<sequence length="367" mass="39813">MKVIAVGAGIAGLSTAWALTRRGHHVSLLEQGPIPNPLAASGDHHRIIRRAYGLDSGYGRAITEAYHAWDELWRDLGQSHYDARGFLCVSREPGDDAERYREGMEQGGWPIEVFDAAEAARRWPFLDAAGIRYAFHSPEGGALHCRRIAAGIGEWLRANGADVREHTRVASVDCAAGVVELADGERIEADRIVVAAGAWVTKLFPDLASELTTYRTAVVYLEPPADLSEAWEAAPVILDVGGATDGYIIPRSGEGGLKFGSGLHKRAQPDADMDRVPAPGEGDAILNLFSPPIARISEYVVREVVTCAYTFTDDERFFASERGKCLVVSACSGHGYKFGAAVGRRVAQAVEDGDTRCLKRWLQAEQI</sequence>
<protein>
    <submittedName>
        <fullName evidence="6">FAD-dependent oxidoreductase</fullName>
    </submittedName>
</protein>
<dbReference type="AlphaFoldDB" id="A0A5D4GRA1"/>
<dbReference type="InterPro" id="IPR036188">
    <property type="entry name" value="FAD/NAD-bd_sf"/>
</dbReference>
<dbReference type="InterPro" id="IPR045170">
    <property type="entry name" value="MTOX"/>
</dbReference>
<evidence type="ECO:0000313" key="7">
    <source>
        <dbReference type="Proteomes" id="UP000323258"/>
    </source>
</evidence>
<comment type="cofactor">
    <cofactor evidence="1">
        <name>FAD</name>
        <dbReference type="ChEBI" id="CHEBI:57692"/>
    </cofactor>
</comment>
<reference evidence="6 7" key="1">
    <citation type="submission" date="2019-08" db="EMBL/GenBank/DDBJ databases">
        <authorList>
            <person name="Seo Y.L."/>
        </authorList>
    </citation>
    <scope>NUCLEOTIDE SEQUENCE [LARGE SCALE GENOMIC DNA]</scope>
    <source>
        <strain evidence="6 7">MaA-C15</strain>
    </source>
</reference>
<dbReference type="PANTHER" id="PTHR10961">
    <property type="entry name" value="PEROXISOMAL SARCOSINE OXIDASE"/>
    <property type="match status" value="1"/>
</dbReference>
<evidence type="ECO:0000259" key="5">
    <source>
        <dbReference type="Pfam" id="PF01266"/>
    </source>
</evidence>
<dbReference type="SUPFAM" id="SSF51905">
    <property type="entry name" value="FAD/NAD(P)-binding domain"/>
    <property type="match status" value="1"/>
</dbReference>
<reference evidence="6 7" key="2">
    <citation type="submission" date="2019-09" db="EMBL/GenBank/DDBJ databases">
        <title>Mesorhizobium sp. MaA-C15 isolated from Microcystis aeruginosa.</title>
        <authorList>
            <person name="Jeong S.E."/>
            <person name="Jin H.M."/>
            <person name="Jeon C.O."/>
        </authorList>
    </citation>
    <scope>NUCLEOTIDE SEQUENCE [LARGE SCALE GENOMIC DNA]</scope>
    <source>
        <strain evidence="6 7">MaA-C15</strain>
    </source>
</reference>
<dbReference type="PANTHER" id="PTHR10961:SF46">
    <property type="entry name" value="PEROXISOMAL SARCOSINE OXIDASE"/>
    <property type="match status" value="1"/>
</dbReference>
<evidence type="ECO:0000256" key="3">
    <source>
        <dbReference type="ARBA" id="ARBA00022827"/>
    </source>
</evidence>
<dbReference type="GO" id="GO:0008115">
    <property type="term" value="F:sarcosine oxidase activity"/>
    <property type="evidence" value="ECO:0007669"/>
    <property type="project" value="TreeGrafter"/>
</dbReference>
<keyword evidence="2" id="KW-0285">Flavoprotein</keyword>
<dbReference type="Gene3D" id="3.50.50.60">
    <property type="entry name" value="FAD/NAD(P)-binding domain"/>
    <property type="match status" value="1"/>
</dbReference>
<evidence type="ECO:0000256" key="2">
    <source>
        <dbReference type="ARBA" id="ARBA00022630"/>
    </source>
</evidence>
<dbReference type="EMBL" id="VSZS01000065">
    <property type="protein sequence ID" value="TYR30877.1"/>
    <property type="molecule type" value="Genomic_DNA"/>
</dbReference>